<dbReference type="EMBL" id="JAUOPU010000058">
    <property type="protein sequence ID" value="MDO6545480.1"/>
    <property type="molecule type" value="Genomic_DNA"/>
</dbReference>
<reference evidence="3" key="2">
    <citation type="submission" date="2017-07" db="EMBL/GenBank/DDBJ databases">
        <authorList>
            <person name="Gomez-Gil B."/>
            <person name="Enciso-Ibarra K."/>
        </authorList>
    </citation>
    <scope>NUCLEOTIDE SEQUENCE</scope>
    <source>
        <strain evidence="3">CAIM 1827</strain>
    </source>
</reference>
<dbReference type="AlphaFoldDB" id="A0AAW7YBT9"/>
<organism evidence="2 5">
    <name type="scientific">Photobacterium sanguinicancri</name>
    <dbReference type="NCBI Taxonomy" id="875932"/>
    <lineage>
        <taxon>Bacteria</taxon>
        <taxon>Pseudomonadati</taxon>
        <taxon>Pseudomonadota</taxon>
        <taxon>Gammaproteobacteria</taxon>
        <taxon>Vibrionales</taxon>
        <taxon>Vibrionaceae</taxon>
        <taxon>Photobacterium</taxon>
    </lineage>
</organism>
<reference evidence="3 4" key="1">
    <citation type="journal article" date="2016" name="Antonie Van Leeuwenhoek">
        <title>Photobacterium sanguinicancri sp. nov. isolated from marine animals.</title>
        <authorList>
            <person name="Gomez-Gil B."/>
            <person name="Roque A."/>
            <person name="Rotllant G."/>
            <person name="Romalde J.L."/>
            <person name="Doce A."/>
            <person name="Eggermont M."/>
            <person name="Defoirdt T."/>
        </authorList>
    </citation>
    <scope>NUCLEOTIDE SEQUENCE [LARGE SCALE GENOMIC DNA]</scope>
    <source>
        <strain evidence="3 4">CAIM 1827</strain>
    </source>
</reference>
<dbReference type="RefSeq" id="WP_094958792.1">
    <property type="nucleotide sequence ID" value="NZ_JAUOPU010000058.1"/>
</dbReference>
<proteinExistence type="predicted"/>
<evidence type="ECO:0008006" key="6">
    <source>
        <dbReference type="Google" id="ProtNLM"/>
    </source>
</evidence>
<dbReference type="EMBL" id="NOIF01000263">
    <property type="protein sequence ID" value="OZS41636.1"/>
    <property type="molecule type" value="Genomic_DNA"/>
</dbReference>
<evidence type="ECO:0000313" key="4">
    <source>
        <dbReference type="Proteomes" id="UP000215999"/>
    </source>
</evidence>
<comment type="caution">
    <text evidence="2">The sequence shown here is derived from an EMBL/GenBank/DDBJ whole genome shotgun (WGS) entry which is preliminary data.</text>
</comment>
<evidence type="ECO:0000256" key="1">
    <source>
        <dbReference type="SAM" id="Phobius"/>
    </source>
</evidence>
<evidence type="ECO:0000313" key="2">
    <source>
        <dbReference type="EMBL" id="MDO6545480.1"/>
    </source>
</evidence>
<evidence type="ECO:0000313" key="3">
    <source>
        <dbReference type="EMBL" id="OZS41636.1"/>
    </source>
</evidence>
<name>A0AAW7YBT9_9GAMM</name>
<keyword evidence="4" id="KW-1185">Reference proteome</keyword>
<dbReference type="Proteomes" id="UP001170624">
    <property type="component" value="Unassembled WGS sequence"/>
</dbReference>
<keyword evidence="1" id="KW-0472">Membrane</keyword>
<dbReference type="Proteomes" id="UP000215999">
    <property type="component" value="Unassembled WGS sequence"/>
</dbReference>
<keyword evidence="1" id="KW-1133">Transmembrane helix</keyword>
<keyword evidence="1" id="KW-0812">Transmembrane</keyword>
<accession>A0AAW7YBT9</accession>
<feature type="transmembrane region" description="Helical" evidence="1">
    <location>
        <begin position="16"/>
        <end position="34"/>
    </location>
</feature>
<evidence type="ECO:0000313" key="5">
    <source>
        <dbReference type="Proteomes" id="UP001170624"/>
    </source>
</evidence>
<protein>
    <recommendedName>
        <fullName evidence="6">DUF4760 domain-containing protein</fullName>
    </recommendedName>
</protein>
<sequence>MEFISWLFQSFTARDYISSLALAMTIFGFILAFNQYRKMQKWKRSEFAAEHLSKLREDDALALSVMLLDWENREFAVPESYQHLTEENSFVHNRVALGRALLPMNEAPDESHPCGYSWVDCIYRDTFDALFSYLELTEHFISNKLITAQDVKPIAYILKQVKGQNECEYTGFIPYIEQYDFTGATKLIKKFEDEKLF</sequence>
<gene>
    <name evidence="3" type="ORF">ASV53_22670</name>
    <name evidence="2" type="ORF">Q4568_23375</name>
</gene>
<reference evidence="2" key="3">
    <citation type="submission" date="2023-07" db="EMBL/GenBank/DDBJ databases">
        <title>Genome content predicts the carbon catabolic preferences of heterotrophic bacteria.</title>
        <authorList>
            <person name="Gralka M."/>
        </authorList>
    </citation>
    <scope>NUCLEOTIDE SEQUENCE</scope>
    <source>
        <strain evidence="2">G2M05</strain>
    </source>
</reference>